<gene>
    <name evidence="3" type="ORF">Anas_02606</name>
</gene>
<evidence type="ECO:0000256" key="2">
    <source>
        <dbReference type="SAM" id="Phobius"/>
    </source>
</evidence>
<name>A0A5N5TMZ1_9CRUS</name>
<evidence type="ECO:0000256" key="1">
    <source>
        <dbReference type="SAM" id="MobiDB-lite"/>
    </source>
</evidence>
<dbReference type="AlphaFoldDB" id="A0A5N5TMZ1"/>
<feature type="region of interest" description="Disordered" evidence="1">
    <location>
        <begin position="246"/>
        <end position="271"/>
    </location>
</feature>
<dbReference type="Proteomes" id="UP000326759">
    <property type="component" value="Unassembled WGS sequence"/>
</dbReference>
<protein>
    <submittedName>
        <fullName evidence="3">Uncharacterized protein</fullName>
    </submittedName>
</protein>
<keyword evidence="2" id="KW-0472">Membrane</keyword>
<reference evidence="3 4" key="1">
    <citation type="journal article" date="2019" name="PLoS Biol.">
        <title>Sex chromosomes control vertical transmission of feminizing Wolbachia symbionts in an isopod.</title>
        <authorList>
            <person name="Becking T."/>
            <person name="Chebbi M.A."/>
            <person name="Giraud I."/>
            <person name="Moumen B."/>
            <person name="Laverre T."/>
            <person name="Caubet Y."/>
            <person name="Peccoud J."/>
            <person name="Gilbert C."/>
            <person name="Cordaux R."/>
        </authorList>
    </citation>
    <scope>NUCLEOTIDE SEQUENCE [LARGE SCALE GENOMIC DNA]</scope>
    <source>
        <strain evidence="3">ANa2</strain>
        <tissue evidence="3">Whole body excluding digestive tract and cuticle</tissue>
    </source>
</reference>
<dbReference type="EMBL" id="SEYY01000327">
    <property type="protein sequence ID" value="KAB7507471.1"/>
    <property type="molecule type" value="Genomic_DNA"/>
</dbReference>
<dbReference type="OrthoDB" id="10471433at2759"/>
<sequence>MDIILTITFLTKTLKLSCGSSFDIQLKNHLKYFIFSTASRILKNGPSSYLPELEQCMLKLQKYKIKVSSYLDFHKWSLHLTFAVLYIYISRFLMLLIFKNANKILEFVDGKDYYEKEIMNDEIEILESSTVNSMLANILTSTKEINQLNIEGDGGGVDDEDDDDIICLDTVFKPKKIDDVDRNNFKTFKSPNANLDTRMPSTNFGHNSSTCFVSDLEKDEIPIDELISHPSNLNQSFNKEVSQKRLQDGNTRVGKPGKKLKGNSPNISTKISKDKTKVPMQHPIPPGSVLNTTFRRSRAMQRSEESFPSIKNSSWRLDLKLQQV</sequence>
<keyword evidence="2" id="KW-1133">Transmembrane helix</keyword>
<proteinExistence type="predicted"/>
<feature type="transmembrane region" description="Helical" evidence="2">
    <location>
        <begin position="76"/>
        <end position="98"/>
    </location>
</feature>
<evidence type="ECO:0000313" key="4">
    <source>
        <dbReference type="Proteomes" id="UP000326759"/>
    </source>
</evidence>
<keyword evidence="2" id="KW-0812">Transmembrane</keyword>
<accession>A0A5N5TMZ1</accession>
<organism evidence="3 4">
    <name type="scientific">Armadillidium nasatum</name>
    <dbReference type="NCBI Taxonomy" id="96803"/>
    <lineage>
        <taxon>Eukaryota</taxon>
        <taxon>Metazoa</taxon>
        <taxon>Ecdysozoa</taxon>
        <taxon>Arthropoda</taxon>
        <taxon>Crustacea</taxon>
        <taxon>Multicrustacea</taxon>
        <taxon>Malacostraca</taxon>
        <taxon>Eumalacostraca</taxon>
        <taxon>Peracarida</taxon>
        <taxon>Isopoda</taxon>
        <taxon>Oniscidea</taxon>
        <taxon>Crinocheta</taxon>
        <taxon>Armadillidiidae</taxon>
        <taxon>Armadillidium</taxon>
    </lineage>
</organism>
<evidence type="ECO:0000313" key="3">
    <source>
        <dbReference type="EMBL" id="KAB7507471.1"/>
    </source>
</evidence>
<comment type="caution">
    <text evidence="3">The sequence shown here is derived from an EMBL/GenBank/DDBJ whole genome shotgun (WGS) entry which is preliminary data.</text>
</comment>
<keyword evidence="4" id="KW-1185">Reference proteome</keyword>